<accession>A0A1U9JSJ1</accession>
<protein>
    <submittedName>
        <fullName evidence="2">Uncharacterized protein</fullName>
    </submittedName>
</protein>
<feature type="region of interest" description="Disordered" evidence="1">
    <location>
        <begin position="1"/>
        <end position="24"/>
    </location>
</feature>
<dbReference type="AlphaFoldDB" id="A0A1U9JSJ1"/>
<evidence type="ECO:0000313" key="3">
    <source>
        <dbReference type="Proteomes" id="UP000188912"/>
    </source>
</evidence>
<reference evidence="2 3" key="2">
    <citation type="journal article" date="2016" name="Sci. Rep.">
        <title>The genome of Rhizobiales bacteria in predatory ants reveals urease gene functions but no genes for nitrogen fixation.</title>
        <authorList>
            <person name="Neuvonen M.M."/>
            <person name="Tamarit D."/>
            <person name="Naslund K."/>
            <person name="Liebig J."/>
            <person name="Feldhaar H."/>
            <person name="Moran N.A."/>
            <person name="Guy L."/>
            <person name="Andersson S.G."/>
        </authorList>
    </citation>
    <scope>NUCLEOTIDE SEQUENCE [LARGE SCALE GENOMIC DNA]</scope>
    <source>
        <strain evidence="2 3">Hsal</strain>
    </source>
</reference>
<keyword evidence="3" id="KW-1185">Reference proteome</keyword>
<dbReference type="EMBL" id="CP017315">
    <property type="protein sequence ID" value="AQS40825.1"/>
    <property type="molecule type" value="Genomic_DNA"/>
</dbReference>
<evidence type="ECO:0000313" key="2">
    <source>
        <dbReference type="EMBL" id="AQS40825.1"/>
    </source>
</evidence>
<name>A0A1U9JSJ1_9HYPH</name>
<sequence>MKYKEEGAVGKKKKAAREEDARPLMTNAAWEEEIAAF</sequence>
<reference evidence="2 3" key="1">
    <citation type="journal article" date="2010" name="Science">
        <title>Genomic comparison of the ants Camponotus floridanus and Harpegnathos saltator.</title>
        <authorList>
            <person name="Bonasio R."/>
            <person name="Zhang G."/>
            <person name="Ye C."/>
            <person name="Mutti N.S."/>
            <person name="Fang X."/>
            <person name="Qin N."/>
            <person name="Donahue G."/>
            <person name="Yang P."/>
            <person name="Li Q."/>
            <person name="Li C."/>
            <person name="Zhang P."/>
            <person name="Huang Z."/>
            <person name="Berger S.L."/>
            <person name="Reinberg D."/>
            <person name="Wang J."/>
            <person name="Liebig J."/>
        </authorList>
    </citation>
    <scope>NUCLEOTIDE SEQUENCE [LARGE SCALE GENOMIC DNA]</scope>
    <source>
        <strain evidence="2 3">Hsal</strain>
    </source>
</reference>
<gene>
    <name evidence="2" type="ORF">BHV28_00990</name>
</gene>
<organism evidence="2 3">
    <name type="scientific">Candidatus Tokpelaia hoelldobleri</name>
    <dbReference type="NCBI Taxonomy" id="1902579"/>
    <lineage>
        <taxon>Bacteria</taxon>
        <taxon>Pseudomonadati</taxon>
        <taxon>Pseudomonadota</taxon>
        <taxon>Alphaproteobacteria</taxon>
        <taxon>Hyphomicrobiales</taxon>
        <taxon>Candidatus Tokpelaia</taxon>
    </lineage>
</organism>
<dbReference type="Proteomes" id="UP000188912">
    <property type="component" value="Chromosome"/>
</dbReference>
<dbReference type="KEGG" id="thd:BHV28_00990"/>
<evidence type="ECO:0000256" key="1">
    <source>
        <dbReference type="SAM" id="MobiDB-lite"/>
    </source>
</evidence>
<proteinExistence type="predicted"/>